<keyword evidence="3 5" id="KW-0697">Rotamase</keyword>
<reference evidence="9" key="1">
    <citation type="submission" date="2022-11" db="EMBL/GenBank/DDBJ databases">
        <authorList>
            <person name="Graham C."/>
            <person name="Newman J.D."/>
        </authorList>
    </citation>
    <scope>NUCLEOTIDE SEQUENCE</scope>
    <source>
        <strain evidence="9">DSM 19486</strain>
    </source>
</reference>
<feature type="domain" description="PPIase FKBP-type" evidence="8">
    <location>
        <begin position="212"/>
        <end position="300"/>
    </location>
</feature>
<dbReference type="Proteomes" id="UP001142592">
    <property type="component" value="Unassembled WGS sequence"/>
</dbReference>
<comment type="catalytic activity">
    <reaction evidence="1 5 6">
        <text>[protein]-peptidylproline (omega=180) = [protein]-peptidylproline (omega=0)</text>
        <dbReference type="Rhea" id="RHEA:16237"/>
        <dbReference type="Rhea" id="RHEA-COMP:10747"/>
        <dbReference type="Rhea" id="RHEA-COMP:10748"/>
        <dbReference type="ChEBI" id="CHEBI:83833"/>
        <dbReference type="ChEBI" id="CHEBI:83834"/>
        <dbReference type="EC" id="5.2.1.8"/>
    </reaction>
</comment>
<evidence type="ECO:0000256" key="2">
    <source>
        <dbReference type="ARBA" id="ARBA00006577"/>
    </source>
</evidence>
<evidence type="ECO:0000256" key="4">
    <source>
        <dbReference type="ARBA" id="ARBA00023235"/>
    </source>
</evidence>
<evidence type="ECO:0000313" key="10">
    <source>
        <dbReference type="Proteomes" id="UP001142592"/>
    </source>
</evidence>
<keyword evidence="7" id="KW-0732">Signal</keyword>
<dbReference type="GO" id="GO:0003755">
    <property type="term" value="F:peptidyl-prolyl cis-trans isomerase activity"/>
    <property type="evidence" value="ECO:0007669"/>
    <property type="project" value="UniProtKB-UniRule"/>
</dbReference>
<keyword evidence="4 5" id="KW-0413">Isomerase</keyword>
<feature type="signal peptide" evidence="7">
    <location>
        <begin position="1"/>
        <end position="20"/>
    </location>
</feature>
<evidence type="ECO:0000256" key="1">
    <source>
        <dbReference type="ARBA" id="ARBA00000971"/>
    </source>
</evidence>
<dbReference type="InterPro" id="IPR001179">
    <property type="entry name" value="PPIase_FKBP_dom"/>
</dbReference>
<dbReference type="SUPFAM" id="SSF54534">
    <property type="entry name" value="FKBP-like"/>
    <property type="match status" value="2"/>
</dbReference>
<evidence type="ECO:0000256" key="3">
    <source>
        <dbReference type="ARBA" id="ARBA00023110"/>
    </source>
</evidence>
<dbReference type="InterPro" id="IPR046357">
    <property type="entry name" value="PPIase_dom_sf"/>
</dbReference>
<feature type="chain" id="PRO_5040800385" description="Peptidyl-prolyl cis-trans isomerase" evidence="7">
    <location>
        <begin position="21"/>
        <end position="301"/>
    </location>
</feature>
<dbReference type="PROSITE" id="PS50059">
    <property type="entry name" value="FKBP_PPIASE"/>
    <property type="match status" value="2"/>
</dbReference>
<evidence type="ECO:0000313" key="9">
    <source>
        <dbReference type="EMBL" id="MCX3265884.1"/>
    </source>
</evidence>
<protein>
    <recommendedName>
        <fullName evidence="6">Peptidyl-prolyl cis-trans isomerase</fullName>
        <ecNumber evidence="6">5.2.1.8</ecNumber>
    </recommendedName>
</protein>
<dbReference type="Pfam" id="PF00254">
    <property type="entry name" value="FKBP_C"/>
    <property type="match status" value="2"/>
</dbReference>
<feature type="domain" description="PPIase FKBP-type" evidence="8">
    <location>
        <begin position="71"/>
        <end position="168"/>
    </location>
</feature>
<name>A0A9X3DEC7_9SPHI</name>
<accession>A0A9X3DEC7</accession>
<sequence length="301" mass="32896">MNKFTKLSLLTILLATVLFSACKKEYETIQSIDENAIQSYIKANNLNMTKASTGYYYNIITPGSGAEIKNPDSVFYSYTFKLLNGTQLTKSSTVVIPSTFLGYTDRFTIGGSSYVFTPIREVLTMLKRGGTARLILPSNMAFGRNGLESVGVGPNENILVELGVYSQSKIHQIDELQMDNFLSANSLTAVKDLSRVRYIVTQQGTGAPIFATSTLSVNYTGRLLTGTIFQASSEPTSIELASAIKGWLVLQNFKVGTKVRLFIPSDLAYGQAGRLDDTGSYYVVPPNSVLDFDVEIVSVTN</sequence>
<evidence type="ECO:0000259" key="8">
    <source>
        <dbReference type="PROSITE" id="PS50059"/>
    </source>
</evidence>
<dbReference type="Gene3D" id="3.10.50.40">
    <property type="match status" value="2"/>
</dbReference>
<dbReference type="PANTHER" id="PTHR43811">
    <property type="entry name" value="FKBP-TYPE PEPTIDYL-PROLYL CIS-TRANS ISOMERASE FKPA"/>
    <property type="match status" value="1"/>
</dbReference>
<dbReference type="AlphaFoldDB" id="A0A9X3DEC7"/>
<comment type="similarity">
    <text evidence="2 6">Belongs to the FKBP-type PPIase family.</text>
</comment>
<evidence type="ECO:0000256" key="6">
    <source>
        <dbReference type="RuleBase" id="RU003915"/>
    </source>
</evidence>
<organism evidence="9 10">
    <name type="scientific">Pedobacter agri</name>
    <dbReference type="NCBI Taxonomy" id="454586"/>
    <lineage>
        <taxon>Bacteria</taxon>
        <taxon>Pseudomonadati</taxon>
        <taxon>Bacteroidota</taxon>
        <taxon>Sphingobacteriia</taxon>
        <taxon>Sphingobacteriales</taxon>
        <taxon>Sphingobacteriaceae</taxon>
        <taxon>Pedobacter</taxon>
    </lineage>
</organism>
<dbReference type="PANTHER" id="PTHR43811:SF19">
    <property type="entry name" value="39 KDA FK506-BINDING NUCLEAR PROTEIN"/>
    <property type="match status" value="1"/>
</dbReference>
<evidence type="ECO:0000256" key="7">
    <source>
        <dbReference type="SAM" id="SignalP"/>
    </source>
</evidence>
<dbReference type="EC" id="5.2.1.8" evidence="6"/>
<comment type="caution">
    <text evidence="9">The sequence shown here is derived from an EMBL/GenBank/DDBJ whole genome shotgun (WGS) entry which is preliminary data.</text>
</comment>
<gene>
    <name evidence="9" type="ORF">OQZ29_14085</name>
</gene>
<dbReference type="PROSITE" id="PS51257">
    <property type="entry name" value="PROKAR_LIPOPROTEIN"/>
    <property type="match status" value="1"/>
</dbReference>
<dbReference type="EMBL" id="JAPJUH010000004">
    <property type="protein sequence ID" value="MCX3265884.1"/>
    <property type="molecule type" value="Genomic_DNA"/>
</dbReference>
<proteinExistence type="inferred from homology"/>
<dbReference type="RefSeq" id="WP_010600570.1">
    <property type="nucleotide sequence ID" value="NZ_JAPJUH010000004.1"/>
</dbReference>
<keyword evidence="10" id="KW-1185">Reference proteome</keyword>
<evidence type="ECO:0000256" key="5">
    <source>
        <dbReference type="PROSITE-ProRule" id="PRU00277"/>
    </source>
</evidence>